<feature type="transmembrane region" description="Helical" evidence="8">
    <location>
        <begin position="35"/>
        <end position="58"/>
    </location>
</feature>
<feature type="transmembrane region" description="Helical" evidence="8">
    <location>
        <begin position="12"/>
        <end position="29"/>
    </location>
</feature>
<keyword evidence="3" id="KW-1003">Cell membrane</keyword>
<dbReference type="EMBL" id="SWBP01000001">
    <property type="protein sequence ID" value="TKC00955.1"/>
    <property type="molecule type" value="Genomic_DNA"/>
</dbReference>
<evidence type="ECO:0000256" key="7">
    <source>
        <dbReference type="PIRSR" id="PIRSR604254-1"/>
    </source>
</evidence>
<feature type="binding site" evidence="7">
    <location>
        <position position="190"/>
    </location>
    <ligand>
        <name>Zn(2+)</name>
        <dbReference type="ChEBI" id="CHEBI:29105"/>
    </ligand>
</feature>
<keyword evidence="7" id="KW-0862">Zinc</keyword>
<reference evidence="9 10" key="1">
    <citation type="submission" date="2019-04" db="EMBL/GenBank/DDBJ databases">
        <title>Pedobacter sp. AR-3-17 sp. nov., isolated from Arctic soil.</title>
        <authorList>
            <person name="Dahal R.H."/>
            <person name="Kim D.-U."/>
        </authorList>
    </citation>
    <scope>NUCLEOTIDE SEQUENCE [LARGE SCALE GENOMIC DNA]</scope>
    <source>
        <strain evidence="9 10">AR-3-17</strain>
    </source>
</reference>
<dbReference type="PANTHER" id="PTHR20855:SF3">
    <property type="entry name" value="LD03007P"/>
    <property type="match status" value="1"/>
</dbReference>
<dbReference type="Pfam" id="PF03006">
    <property type="entry name" value="HlyIII"/>
    <property type="match status" value="1"/>
</dbReference>
<feature type="transmembrane region" description="Helical" evidence="8">
    <location>
        <begin position="154"/>
        <end position="173"/>
    </location>
</feature>
<dbReference type="GO" id="GO:0046872">
    <property type="term" value="F:metal ion binding"/>
    <property type="evidence" value="ECO:0007669"/>
    <property type="project" value="UniProtKB-KW"/>
</dbReference>
<dbReference type="RefSeq" id="WP_136825160.1">
    <property type="nucleotide sequence ID" value="NZ_SWBP01000001.1"/>
</dbReference>
<evidence type="ECO:0000256" key="5">
    <source>
        <dbReference type="ARBA" id="ARBA00022989"/>
    </source>
</evidence>
<gene>
    <name evidence="9" type="ORF">FA046_04560</name>
</gene>
<keyword evidence="5 8" id="KW-1133">Transmembrane helix</keyword>
<sequence>MKKYIREPINFLTHGIPALLAIPATFILINEANGAIQVASAITFGLAMITLFAISAIYHGFPKTEYGIRFWQKFDHCCIYLMIAGSYTPTTLIVFEGWLKWTMFGLVWTIALIGCLLKIFDRLKNTAISLTLYIGMGCIVLPLIHIMLEKLPIAALYWLLLGGAFYLVGTIFYKKDRAMFKYFHTHELWHIFVVLGAASHYVYNYKYLIIA</sequence>
<name>A0A4U1C6K9_9SPHI</name>
<dbReference type="NCBIfam" id="TIGR01065">
    <property type="entry name" value="hlyIII"/>
    <property type="match status" value="1"/>
</dbReference>
<dbReference type="GO" id="GO:0005886">
    <property type="term" value="C:plasma membrane"/>
    <property type="evidence" value="ECO:0007669"/>
    <property type="project" value="UniProtKB-SubCell"/>
</dbReference>
<dbReference type="Proteomes" id="UP000308181">
    <property type="component" value="Unassembled WGS sequence"/>
</dbReference>
<keyword evidence="10" id="KW-1185">Reference proteome</keyword>
<accession>A0A4U1C6K9</accession>
<keyword evidence="4 8" id="KW-0812">Transmembrane</keyword>
<evidence type="ECO:0000256" key="6">
    <source>
        <dbReference type="ARBA" id="ARBA00023136"/>
    </source>
</evidence>
<proteinExistence type="inferred from homology"/>
<keyword evidence="6 8" id="KW-0472">Membrane</keyword>
<keyword evidence="7" id="KW-0479">Metal-binding</keyword>
<dbReference type="GO" id="GO:0140911">
    <property type="term" value="F:pore-forming activity"/>
    <property type="evidence" value="ECO:0007669"/>
    <property type="project" value="InterPro"/>
</dbReference>
<dbReference type="InterPro" id="IPR004254">
    <property type="entry name" value="AdipoR/HlyIII-related"/>
</dbReference>
<comment type="similarity">
    <text evidence="2">Belongs to the UPF0073 (Hly-III) family.</text>
</comment>
<evidence type="ECO:0000256" key="3">
    <source>
        <dbReference type="ARBA" id="ARBA00022475"/>
    </source>
</evidence>
<organism evidence="9 10">
    <name type="scientific">Pedobacter cryophilus</name>
    <dbReference type="NCBI Taxonomy" id="2571271"/>
    <lineage>
        <taxon>Bacteria</taxon>
        <taxon>Pseudomonadati</taxon>
        <taxon>Bacteroidota</taxon>
        <taxon>Sphingobacteriia</taxon>
        <taxon>Sphingobacteriales</taxon>
        <taxon>Sphingobacteriaceae</taxon>
        <taxon>Pedobacter</taxon>
    </lineage>
</organism>
<feature type="transmembrane region" description="Helical" evidence="8">
    <location>
        <begin position="127"/>
        <end position="148"/>
    </location>
</feature>
<evidence type="ECO:0000256" key="1">
    <source>
        <dbReference type="ARBA" id="ARBA00004651"/>
    </source>
</evidence>
<feature type="binding site" evidence="7">
    <location>
        <position position="186"/>
    </location>
    <ligand>
        <name>Zn(2+)</name>
        <dbReference type="ChEBI" id="CHEBI:29105"/>
    </ligand>
</feature>
<comment type="subcellular location">
    <subcellularLocation>
        <location evidence="1">Cell membrane</location>
        <topology evidence="1">Multi-pass membrane protein</topology>
    </subcellularLocation>
</comment>
<feature type="binding site" evidence="7">
    <location>
        <position position="59"/>
    </location>
    <ligand>
        <name>Zn(2+)</name>
        <dbReference type="ChEBI" id="CHEBI:29105"/>
    </ligand>
</feature>
<evidence type="ECO:0000313" key="10">
    <source>
        <dbReference type="Proteomes" id="UP000308181"/>
    </source>
</evidence>
<feature type="transmembrane region" description="Helical" evidence="8">
    <location>
        <begin position="101"/>
        <end position="120"/>
    </location>
</feature>
<dbReference type="OrthoDB" id="9813689at2"/>
<feature type="transmembrane region" description="Helical" evidence="8">
    <location>
        <begin position="78"/>
        <end position="95"/>
    </location>
</feature>
<dbReference type="InterPro" id="IPR005744">
    <property type="entry name" value="Hy-lIII"/>
</dbReference>
<evidence type="ECO:0000313" key="9">
    <source>
        <dbReference type="EMBL" id="TKC00955.1"/>
    </source>
</evidence>
<dbReference type="PANTHER" id="PTHR20855">
    <property type="entry name" value="ADIPOR/PROGESTIN RECEPTOR-RELATED"/>
    <property type="match status" value="1"/>
</dbReference>
<evidence type="ECO:0000256" key="8">
    <source>
        <dbReference type="SAM" id="Phobius"/>
    </source>
</evidence>
<evidence type="ECO:0000256" key="4">
    <source>
        <dbReference type="ARBA" id="ARBA00022692"/>
    </source>
</evidence>
<dbReference type="AlphaFoldDB" id="A0A4U1C6K9"/>
<protein>
    <submittedName>
        <fullName evidence="9">Hemolysin III family protein</fullName>
    </submittedName>
</protein>
<evidence type="ECO:0000256" key="2">
    <source>
        <dbReference type="ARBA" id="ARBA00008488"/>
    </source>
</evidence>
<comment type="caution">
    <text evidence="9">The sequence shown here is derived from an EMBL/GenBank/DDBJ whole genome shotgun (WGS) entry which is preliminary data.</text>
</comment>